<protein>
    <submittedName>
        <fullName evidence="2">Uncharacterized protein</fullName>
    </submittedName>
</protein>
<dbReference type="EMBL" id="QUNO01000006">
    <property type="protein sequence ID" value="REH47112.1"/>
    <property type="molecule type" value="Genomic_DNA"/>
</dbReference>
<gene>
    <name evidence="2" type="ORF">BCF44_106277</name>
</gene>
<dbReference type="RefSeq" id="WP_170217620.1">
    <property type="nucleotide sequence ID" value="NZ_CP144375.1"/>
</dbReference>
<evidence type="ECO:0000313" key="2">
    <source>
        <dbReference type="EMBL" id="REH47112.1"/>
    </source>
</evidence>
<reference evidence="2 3" key="1">
    <citation type="submission" date="2018-08" db="EMBL/GenBank/DDBJ databases">
        <title>Genomic Encyclopedia of Archaeal and Bacterial Type Strains, Phase II (KMG-II): from individual species to whole genera.</title>
        <authorList>
            <person name="Goeker M."/>
        </authorList>
    </citation>
    <scope>NUCLEOTIDE SEQUENCE [LARGE SCALE GENOMIC DNA]</scope>
    <source>
        <strain evidence="2 3">DSM 45791</strain>
    </source>
</reference>
<feature type="region of interest" description="Disordered" evidence="1">
    <location>
        <begin position="12"/>
        <end position="41"/>
    </location>
</feature>
<accession>A0A3E0HKU0</accession>
<dbReference type="AlphaFoldDB" id="A0A3E0HKU0"/>
<dbReference type="Proteomes" id="UP000256269">
    <property type="component" value="Unassembled WGS sequence"/>
</dbReference>
<evidence type="ECO:0000313" key="3">
    <source>
        <dbReference type="Proteomes" id="UP000256269"/>
    </source>
</evidence>
<keyword evidence="3" id="KW-1185">Reference proteome</keyword>
<organism evidence="2 3">
    <name type="scientific">Kutzneria buriramensis</name>
    <dbReference type="NCBI Taxonomy" id="1045776"/>
    <lineage>
        <taxon>Bacteria</taxon>
        <taxon>Bacillati</taxon>
        <taxon>Actinomycetota</taxon>
        <taxon>Actinomycetes</taxon>
        <taxon>Pseudonocardiales</taxon>
        <taxon>Pseudonocardiaceae</taxon>
        <taxon>Kutzneria</taxon>
    </lineage>
</organism>
<evidence type="ECO:0000256" key="1">
    <source>
        <dbReference type="SAM" id="MobiDB-lite"/>
    </source>
</evidence>
<name>A0A3E0HKU0_9PSEU</name>
<sequence>MVDLLNSRAYAIHPDKLDEPELPAPFGQDATAAPPERFSEPCGNRANVAACRARNAAG</sequence>
<comment type="caution">
    <text evidence="2">The sequence shown here is derived from an EMBL/GenBank/DDBJ whole genome shotgun (WGS) entry which is preliminary data.</text>
</comment>
<proteinExistence type="predicted"/>